<keyword evidence="1" id="KW-0805">Transcription regulation</keyword>
<keyword evidence="7" id="KW-1185">Reference proteome</keyword>
<evidence type="ECO:0000256" key="1">
    <source>
        <dbReference type="ARBA" id="ARBA00023015"/>
    </source>
</evidence>
<proteinExistence type="predicted"/>
<evidence type="ECO:0000256" key="2">
    <source>
        <dbReference type="ARBA" id="ARBA00023125"/>
    </source>
</evidence>
<dbReference type="InterPro" id="IPR036388">
    <property type="entry name" value="WH-like_DNA-bd_sf"/>
</dbReference>
<dbReference type="InterPro" id="IPR016032">
    <property type="entry name" value="Sig_transdc_resp-reg_C-effctor"/>
</dbReference>
<gene>
    <name evidence="6" type="ORF">IU470_27285</name>
</gene>
<feature type="region of interest" description="Disordered" evidence="4">
    <location>
        <begin position="36"/>
        <end position="62"/>
    </location>
</feature>
<dbReference type="RefSeq" id="WP_195035667.1">
    <property type="nucleotide sequence ID" value="NZ_JADLRE010000025.1"/>
</dbReference>
<dbReference type="InterPro" id="IPR000792">
    <property type="entry name" value="Tscrpt_reg_LuxR_C"/>
</dbReference>
<protein>
    <submittedName>
        <fullName evidence="6">Helix-turn-helix transcriptional regulator</fullName>
    </submittedName>
</protein>
<evidence type="ECO:0000313" key="6">
    <source>
        <dbReference type="EMBL" id="MBF6228792.1"/>
    </source>
</evidence>
<dbReference type="PANTHER" id="PTHR44688:SF16">
    <property type="entry name" value="DNA-BINDING TRANSCRIPTIONAL ACTIVATOR DEVR_DOSR"/>
    <property type="match status" value="1"/>
</dbReference>
<evidence type="ECO:0000313" key="7">
    <source>
        <dbReference type="Proteomes" id="UP000807309"/>
    </source>
</evidence>
<evidence type="ECO:0000256" key="3">
    <source>
        <dbReference type="ARBA" id="ARBA00023163"/>
    </source>
</evidence>
<dbReference type="PROSITE" id="PS50043">
    <property type="entry name" value="HTH_LUXR_2"/>
    <property type="match status" value="1"/>
</dbReference>
<organism evidence="6 7">
    <name type="scientific">Nocardia abscessus</name>
    <dbReference type="NCBI Taxonomy" id="120957"/>
    <lineage>
        <taxon>Bacteria</taxon>
        <taxon>Bacillati</taxon>
        <taxon>Actinomycetota</taxon>
        <taxon>Actinomycetes</taxon>
        <taxon>Mycobacteriales</taxon>
        <taxon>Nocardiaceae</taxon>
        <taxon>Nocardia</taxon>
    </lineage>
</organism>
<feature type="non-terminal residue" evidence="6">
    <location>
        <position position="1"/>
    </location>
</feature>
<keyword evidence="3" id="KW-0804">Transcription</keyword>
<reference evidence="6 7" key="1">
    <citation type="submission" date="2020-10" db="EMBL/GenBank/DDBJ databases">
        <title>Identification of Nocardia species via Next-generation sequencing and recognition of intraspecies genetic diversity.</title>
        <authorList>
            <person name="Li P."/>
            <person name="Li P."/>
            <person name="Lu B."/>
        </authorList>
    </citation>
    <scope>NUCLEOTIDE SEQUENCE [LARGE SCALE GENOMIC DNA]</scope>
    <source>
        <strain evidence="6 7">N-11</strain>
    </source>
</reference>
<feature type="domain" description="HTH luxR-type" evidence="5">
    <location>
        <begin position="1"/>
        <end position="43"/>
    </location>
</feature>
<feature type="compositionally biased region" description="Basic and acidic residues" evidence="4">
    <location>
        <begin position="40"/>
        <end position="62"/>
    </location>
</feature>
<accession>A0ABS0CEL7</accession>
<name>A0ABS0CEL7_9NOCA</name>
<dbReference type="EMBL" id="JADLRE010000025">
    <property type="protein sequence ID" value="MBF6228792.1"/>
    <property type="molecule type" value="Genomic_DNA"/>
</dbReference>
<dbReference type="SMART" id="SM00421">
    <property type="entry name" value="HTH_LUXR"/>
    <property type="match status" value="1"/>
</dbReference>
<dbReference type="Pfam" id="PF00196">
    <property type="entry name" value="GerE"/>
    <property type="match status" value="1"/>
</dbReference>
<comment type="caution">
    <text evidence="6">The sequence shown here is derived from an EMBL/GenBank/DDBJ whole genome shotgun (WGS) entry which is preliminary data.</text>
</comment>
<evidence type="ECO:0000256" key="4">
    <source>
        <dbReference type="SAM" id="MobiDB-lite"/>
    </source>
</evidence>
<dbReference type="SUPFAM" id="SSF46894">
    <property type="entry name" value="C-terminal effector domain of the bipartite response regulators"/>
    <property type="match status" value="1"/>
</dbReference>
<dbReference type="PANTHER" id="PTHR44688">
    <property type="entry name" value="DNA-BINDING TRANSCRIPTIONAL ACTIVATOR DEVR_DOSR"/>
    <property type="match status" value="1"/>
</dbReference>
<keyword evidence="2" id="KW-0238">DNA-binding</keyword>
<dbReference type="Proteomes" id="UP000807309">
    <property type="component" value="Unassembled WGS sequence"/>
</dbReference>
<evidence type="ECO:0000259" key="5">
    <source>
        <dbReference type="PROSITE" id="PS50043"/>
    </source>
</evidence>
<sequence>TNREIAAELYISPKTVEKHLARVFTKLGATSRAGVAAAMNRDRALPRERPRGPRYMRDEGTF</sequence>
<dbReference type="Gene3D" id="1.10.10.10">
    <property type="entry name" value="Winged helix-like DNA-binding domain superfamily/Winged helix DNA-binding domain"/>
    <property type="match status" value="1"/>
</dbReference>